<dbReference type="InterPro" id="IPR025657">
    <property type="entry name" value="RadC_JAB"/>
</dbReference>
<feature type="domain" description="MPN" evidence="8">
    <location>
        <begin position="104"/>
        <end position="226"/>
    </location>
</feature>
<evidence type="ECO:0000259" key="8">
    <source>
        <dbReference type="PROSITE" id="PS50249"/>
    </source>
</evidence>
<dbReference type="RefSeq" id="WP_055259486.1">
    <property type="nucleotide sequence ID" value="NZ_BCMV01000008.1"/>
</dbReference>
<gene>
    <name evidence="9" type="ORF">ERS852473_01707</name>
</gene>
<dbReference type="SUPFAM" id="SSF47781">
    <property type="entry name" value="RuvA domain 2-like"/>
    <property type="match status" value="1"/>
</dbReference>
<keyword evidence="10" id="KW-1185">Reference proteome</keyword>
<dbReference type="NCBIfam" id="NF000642">
    <property type="entry name" value="PRK00024.1"/>
    <property type="match status" value="1"/>
</dbReference>
<dbReference type="Gene3D" id="3.40.140.10">
    <property type="entry name" value="Cytidine Deaminase, domain 2"/>
    <property type="match status" value="1"/>
</dbReference>
<evidence type="ECO:0000256" key="1">
    <source>
        <dbReference type="ARBA" id="ARBA00010243"/>
    </source>
</evidence>
<dbReference type="InterPro" id="IPR001405">
    <property type="entry name" value="UPF0758"/>
</dbReference>
<evidence type="ECO:0000313" key="9">
    <source>
        <dbReference type="EMBL" id="CUO02800.1"/>
    </source>
</evidence>
<dbReference type="CDD" id="cd08071">
    <property type="entry name" value="MPN_DUF2466"/>
    <property type="match status" value="1"/>
</dbReference>
<keyword evidence="6" id="KW-0482">Metalloprotease</keyword>
<comment type="similarity">
    <text evidence="1 7">Belongs to the UPF0758 family.</text>
</comment>
<keyword evidence="5" id="KW-0862">Zinc</keyword>
<evidence type="ECO:0000313" key="10">
    <source>
        <dbReference type="Proteomes" id="UP000095488"/>
    </source>
</evidence>
<dbReference type="Proteomes" id="UP000095488">
    <property type="component" value="Unassembled WGS sequence"/>
</dbReference>
<name>A0ABM9US29_SARVE</name>
<protein>
    <submittedName>
        <fullName evidence="9">DNA repair protein RadC</fullName>
    </submittedName>
</protein>
<proteinExistence type="inferred from homology"/>
<dbReference type="SUPFAM" id="SSF102712">
    <property type="entry name" value="JAB1/MPN domain"/>
    <property type="match status" value="1"/>
</dbReference>
<keyword evidence="3" id="KW-0479">Metal-binding</keyword>
<dbReference type="InterPro" id="IPR046778">
    <property type="entry name" value="UPF0758_N"/>
</dbReference>
<keyword evidence="4" id="KW-0378">Hydrolase</keyword>
<keyword evidence="2" id="KW-0645">Protease</keyword>
<comment type="caution">
    <text evidence="9">The sequence shown here is derived from an EMBL/GenBank/DDBJ whole genome shotgun (WGS) entry which is preliminary data.</text>
</comment>
<dbReference type="PANTHER" id="PTHR30471:SF3">
    <property type="entry name" value="UPF0758 PROTEIN YEES-RELATED"/>
    <property type="match status" value="1"/>
</dbReference>
<dbReference type="InterPro" id="IPR020891">
    <property type="entry name" value="UPF0758_CS"/>
</dbReference>
<dbReference type="PROSITE" id="PS50249">
    <property type="entry name" value="MPN"/>
    <property type="match status" value="1"/>
</dbReference>
<accession>A0ABM9US29</accession>
<dbReference type="InterPro" id="IPR010994">
    <property type="entry name" value="RuvA_2-like"/>
</dbReference>
<evidence type="ECO:0000256" key="4">
    <source>
        <dbReference type="ARBA" id="ARBA00022801"/>
    </source>
</evidence>
<dbReference type="Pfam" id="PF04002">
    <property type="entry name" value="RadC"/>
    <property type="match status" value="1"/>
</dbReference>
<evidence type="ECO:0000256" key="6">
    <source>
        <dbReference type="ARBA" id="ARBA00023049"/>
    </source>
</evidence>
<dbReference type="PANTHER" id="PTHR30471">
    <property type="entry name" value="DNA REPAIR PROTEIN RADC"/>
    <property type="match status" value="1"/>
</dbReference>
<evidence type="ECO:0000256" key="3">
    <source>
        <dbReference type="ARBA" id="ARBA00022723"/>
    </source>
</evidence>
<evidence type="ECO:0000256" key="7">
    <source>
        <dbReference type="RuleBase" id="RU003797"/>
    </source>
</evidence>
<reference evidence="9 10" key="1">
    <citation type="submission" date="2015-09" db="EMBL/GenBank/DDBJ databases">
        <authorList>
            <consortium name="Pathogen Informatics"/>
        </authorList>
    </citation>
    <scope>NUCLEOTIDE SEQUENCE [LARGE SCALE GENOMIC DNA]</scope>
    <source>
        <strain evidence="9 10">2789STDY5834858</strain>
    </source>
</reference>
<dbReference type="Pfam" id="PF20582">
    <property type="entry name" value="UPF0758_N"/>
    <property type="match status" value="1"/>
</dbReference>
<dbReference type="EMBL" id="CYZR01000005">
    <property type="protein sequence ID" value="CUO02800.1"/>
    <property type="molecule type" value="Genomic_DNA"/>
</dbReference>
<organism evidence="9 10">
    <name type="scientific">Sarcina ventriculi</name>
    <name type="common">Clostridium ventriculi</name>
    <dbReference type="NCBI Taxonomy" id="1267"/>
    <lineage>
        <taxon>Bacteria</taxon>
        <taxon>Bacillati</taxon>
        <taxon>Bacillota</taxon>
        <taxon>Clostridia</taxon>
        <taxon>Eubacteriales</taxon>
        <taxon>Clostridiaceae</taxon>
        <taxon>Sarcina</taxon>
    </lineage>
</organism>
<dbReference type="InterPro" id="IPR037518">
    <property type="entry name" value="MPN"/>
</dbReference>
<dbReference type="PROSITE" id="PS01302">
    <property type="entry name" value="UPF0758"/>
    <property type="match status" value="1"/>
</dbReference>
<evidence type="ECO:0000256" key="2">
    <source>
        <dbReference type="ARBA" id="ARBA00022670"/>
    </source>
</evidence>
<dbReference type="NCBIfam" id="TIGR00608">
    <property type="entry name" value="radc"/>
    <property type="match status" value="1"/>
</dbReference>
<sequence>MKESIKLLDTPKDERPREKLLKYGSNFLTDKELLAIILGTGNKDENVLELSKRILNDIGGIHGLLTCSVEDLMGIKGIKTAKATQILSVCEIYKRLSKPRKRITIKKPSDIVSLIMTDIFFMQQEVFMVITLNGKNNILSKKEIFKGSLNSSLVHPREVFKEALKNSAASIIVCHNHPSGDPTPSKEDINVTKRIKECGNIMGIELLDHIIIGDNNYISLKERGYL</sequence>
<evidence type="ECO:0000256" key="5">
    <source>
        <dbReference type="ARBA" id="ARBA00022833"/>
    </source>
</evidence>